<gene>
    <name evidence="1" type="ORF">ACFOWM_13490</name>
</gene>
<sequence length="104" mass="12351">MEEIESFPNRELVLRDLNEFHAYAFYKKDKGYYALDVVWNPVYGIVSINFNNSYVTIPTLEILLQMANYCDAMLLVRGKKHITKEFIEKEKAEINERKISKNKR</sequence>
<keyword evidence="2" id="KW-1185">Reference proteome</keyword>
<name>A0ABV8QUE2_9BACT</name>
<organism evidence="1 2">
    <name type="scientific">Ferruginibacter yonginensis</name>
    <dbReference type="NCBI Taxonomy" id="1310416"/>
    <lineage>
        <taxon>Bacteria</taxon>
        <taxon>Pseudomonadati</taxon>
        <taxon>Bacteroidota</taxon>
        <taxon>Chitinophagia</taxon>
        <taxon>Chitinophagales</taxon>
        <taxon>Chitinophagaceae</taxon>
        <taxon>Ferruginibacter</taxon>
    </lineage>
</organism>
<reference evidence="2" key="1">
    <citation type="journal article" date="2019" name="Int. J. Syst. Evol. Microbiol.">
        <title>The Global Catalogue of Microorganisms (GCM) 10K type strain sequencing project: providing services to taxonomists for standard genome sequencing and annotation.</title>
        <authorList>
            <consortium name="The Broad Institute Genomics Platform"/>
            <consortium name="The Broad Institute Genome Sequencing Center for Infectious Disease"/>
            <person name="Wu L."/>
            <person name="Ma J."/>
        </authorList>
    </citation>
    <scope>NUCLEOTIDE SEQUENCE [LARGE SCALE GENOMIC DNA]</scope>
    <source>
        <strain evidence="2">CECT 8289</strain>
    </source>
</reference>
<comment type="caution">
    <text evidence="1">The sequence shown here is derived from an EMBL/GenBank/DDBJ whole genome shotgun (WGS) entry which is preliminary data.</text>
</comment>
<proteinExistence type="predicted"/>
<evidence type="ECO:0000313" key="2">
    <source>
        <dbReference type="Proteomes" id="UP001595907"/>
    </source>
</evidence>
<evidence type="ECO:0000313" key="1">
    <source>
        <dbReference type="EMBL" id="MFC4263901.1"/>
    </source>
</evidence>
<dbReference type="RefSeq" id="WP_379711036.1">
    <property type="nucleotide sequence ID" value="NZ_JBHSCZ010000005.1"/>
</dbReference>
<dbReference type="Proteomes" id="UP001595907">
    <property type="component" value="Unassembled WGS sequence"/>
</dbReference>
<accession>A0ABV8QUE2</accession>
<protein>
    <submittedName>
        <fullName evidence="1">Uncharacterized protein</fullName>
    </submittedName>
</protein>
<dbReference type="EMBL" id="JBHSCZ010000005">
    <property type="protein sequence ID" value="MFC4263901.1"/>
    <property type="molecule type" value="Genomic_DNA"/>
</dbReference>